<comment type="caution">
    <text evidence="2">The sequence shown here is derived from an EMBL/GenBank/DDBJ whole genome shotgun (WGS) entry which is preliminary data.</text>
</comment>
<sequence length="322" mass="34652">MKKSSLGGLLLVVIGIALLLVLTTDSGATSFQKLWSSLSKEINLQEQLPTDLLEQLVIDTSSVNVVVRKGQQPEATAHLTGTVRGLANKDYFLDLQENDAKAILSAGTNSNNILQIGFSNVKLIVTLPEKTWSALTIQTKSGNINVAEQLADELVIQAKSGNVTASELSAANIDIQTASGNVKLEQLDSFKVNLQTSSGNVKVKQLHAEKLQFNTQSGNANFDGGAMQVIGETKSGNMKLELDAITEDSLLQANSGNVKVKLREKPTNLTVDFIGNSGKGSISKTGFEYRLKNNDRHNFIGQFGSGEMKLEVKTRSGNFSLE</sequence>
<proteinExistence type="predicted"/>
<protein>
    <submittedName>
        <fullName evidence="2">DUF4097 domain-containing protein</fullName>
    </submittedName>
</protein>
<reference evidence="3" key="1">
    <citation type="journal article" date="2019" name="Int. J. Syst. Evol. Microbiol.">
        <title>The Global Catalogue of Microorganisms (GCM) 10K type strain sequencing project: providing services to taxonomists for standard genome sequencing and annotation.</title>
        <authorList>
            <consortium name="The Broad Institute Genomics Platform"/>
            <consortium name="The Broad Institute Genome Sequencing Center for Infectious Disease"/>
            <person name="Wu L."/>
            <person name="Ma J."/>
        </authorList>
    </citation>
    <scope>NUCLEOTIDE SEQUENCE [LARGE SCALE GENOMIC DNA]</scope>
    <source>
        <strain evidence="3">GH52</strain>
    </source>
</reference>
<gene>
    <name evidence="2" type="ORF">ACFSJH_04780</name>
</gene>
<name>A0ABW4YHI0_9BACL</name>
<dbReference type="EMBL" id="JBHUHO010000012">
    <property type="protein sequence ID" value="MFD2115050.1"/>
    <property type="molecule type" value="Genomic_DNA"/>
</dbReference>
<keyword evidence="3" id="KW-1185">Reference proteome</keyword>
<dbReference type="PANTHER" id="PTHR34094:SF1">
    <property type="entry name" value="PROTEIN FAM185A"/>
    <property type="match status" value="1"/>
</dbReference>
<dbReference type="PANTHER" id="PTHR34094">
    <property type="match status" value="1"/>
</dbReference>
<dbReference type="RefSeq" id="WP_377770078.1">
    <property type="nucleotide sequence ID" value="NZ_JBHUHO010000012.1"/>
</dbReference>
<feature type="domain" description="DUF4097" evidence="1">
    <location>
        <begin position="54"/>
        <end position="321"/>
    </location>
</feature>
<dbReference type="Proteomes" id="UP001597362">
    <property type="component" value="Unassembled WGS sequence"/>
</dbReference>
<dbReference type="Pfam" id="PF13349">
    <property type="entry name" value="DUF4097"/>
    <property type="match status" value="1"/>
</dbReference>
<organism evidence="2 3">
    <name type="scientific">Paenibacillus yanchengensis</name>
    <dbReference type="NCBI Taxonomy" id="2035833"/>
    <lineage>
        <taxon>Bacteria</taxon>
        <taxon>Bacillati</taxon>
        <taxon>Bacillota</taxon>
        <taxon>Bacilli</taxon>
        <taxon>Bacillales</taxon>
        <taxon>Paenibacillaceae</taxon>
        <taxon>Paenibacillus</taxon>
    </lineage>
</organism>
<evidence type="ECO:0000313" key="3">
    <source>
        <dbReference type="Proteomes" id="UP001597362"/>
    </source>
</evidence>
<dbReference type="Gene3D" id="2.160.20.120">
    <property type="match status" value="1"/>
</dbReference>
<evidence type="ECO:0000313" key="2">
    <source>
        <dbReference type="EMBL" id="MFD2115050.1"/>
    </source>
</evidence>
<evidence type="ECO:0000259" key="1">
    <source>
        <dbReference type="Pfam" id="PF13349"/>
    </source>
</evidence>
<dbReference type="InterPro" id="IPR025164">
    <property type="entry name" value="Toastrack_DUF4097"/>
</dbReference>
<accession>A0ABW4YHI0</accession>